<organism evidence="1 2">
    <name type="scientific">Smallanthus sonchifolius</name>
    <dbReference type="NCBI Taxonomy" id="185202"/>
    <lineage>
        <taxon>Eukaryota</taxon>
        <taxon>Viridiplantae</taxon>
        <taxon>Streptophyta</taxon>
        <taxon>Embryophyta</taxon>
        <taxon>Tracheophyta</taxon>
        <taxon>Spermatophyta</taxon>
        <taxon>Magnoliopsida</taxon>
        <taxon>eudicotyledons</taxon>
        <taxon>Gunneridae</taxon>
        <taxon>Pentapetalae</taxon>
        <taxon>asterids</taxon>
        <taxon>campanulids</taxon>
        <taxon>Asterales</taxon>
        <taxon>Asteraceae</taxon>
        <taxon>Asteroideae</taxon>
        <taxon>Heliantheae alliance</taxon>
        <taxon>Millerieae</taxon>
        <taxon>Smallanthus</taxon>
    </lineage>
</organism>
<evidence type="ECO:0000313" key="1">
    <source>
        <dbReference type="EMBL" id="KAI3762444.1"/>
    </source>
</evidence>
<reference evidence="1 2" key="2">
    <citation type="journal article" date="2022" name="Mol. Ecol. Resour.">
        <title>The genomes of chicory, endive, great burdock and yacon provide insights into Asteraceae paleo-polyploidization history and plant inulin production.</title>
        <authorList>
            <person name="Fan W."/>
            <person name="Wang S."/>
            <person name="Wang H."/>
            <person name="Wang A."/>
            <person name="Jiang F."/>
            <person name="Liu H."/>
            <person name="Zhao H."/>
            <person name="Xu D."/>
            <person name="Zhang Y."/>
        </authorList>
    </citation>
    <scope>NUCLEOTIDE SEQUENCE [LARGE SCALE GENOMIC DNA]</scope>
    <source>
        <strain evidence="2">cv. Yunnan</strain>
        <tissue evidence="1">Leaves</tissue>
    </source>
</reference>
<protein>
    <submittedName>
        <fullName evidence="1">Uncharacterized protein</fullName>
    </submittedName>
</protein>
<reference evidence="2" key="1">
    <citation type="journal article" date="2022" name="Mol. Ecol. Resour.">
        <title>The genomes of chicory, endive, great burdock and yacon provide insights into Asteraceae palaeo-polyploidization history and plant inulin production.</title>
        <authorList>
            <person name="Fan W."/>
            <person name="Wang S."/>
            <person name="Wang H."/>
            <person name="Wang A."/>
            <person name="Jiang F."/>
            <person name="Liu H."/>
            <person name="Zhao H."/>
            <person name="Xu D."/>
            <person name="Zhang Y."/>
        </authorList>
    </citation>
    <scope>NUCLEOTIDE SEQUENCE [LARGE SCALE GENOMIC DNA]</scope>
    <source>
        <strain evidence="2">cv. Yunnan</strain>
    </source>
</reference>
<dbReference type="Proteomes" id="UP001056120">
    <property type="component" value="Linkage Group LG17"/>
</dbReference>
<comment type="caution">
    <text evidence="1">The sequence shown here is derived from an EMBL/GenBank/DDBJ whole genome shotgun (WGS) entry which is preliminary data.</text>
</comment>
<dbReference type="EMBL" id="CM042034">
    <property type="protein sequence ID" value="KAI3762444.1"/>
    <property type="molecule type" value="Genomic_DNA"/>
</dbReference>
<name>A0ACB9ETU3_9ASTR</name>
<gene>
    <name evidence="1" type="ORF">L1987_52874</name>
</gene>
<proteinExistence type="predicted"/>
<keyword evidence="2" id="KW-1185">Reference proteome</keyword>
<accession>A0ACB9ETU3</accession>
<evidence type="ECO:0000313" key="2">
    <source>
        <dbReference type="Proteomes" id="UP001056120"/>
    </source>
</evidence>
<sequence length="138" mass="16016">MDGQSERTIQTLEDYDASVCSGFLGKVGTIIYRWQEFSYNNSYRSSFGMPPFEALYGRKCRTLVCWGEIGQRELGNVEAVKETNDSIDQIRARLKTAQDRQKSYADNRRRAIEFQVGDVVLLKVSSWKWVIRFRKRGS</sequence>